<feature type="region of interest" description="Disordered" evidence="4">
    <location>
        <begin position="708"/>
        <end position="742"/>
    </location>
</feature>
<evidence type="ECO:0000259" key="5">
    <source>
        <dbReference type="PROSITE" id="PS50011"/>
    </source>
</evidence>
<dbReference type="InterPro" id="IPR011009">
    <property type="entry name" value="Kinase-like_dom_sf"/>
</dbReference>
<dbReference type="SMART" id="SM00220">
    <property type="entry name" value="S_TKc"/>
    <property type="match status" value="1"/>
</dbReference>
<dbReference type="PROSITE" id="PS50011">
    <property type="entry name" value="PROTEIN_KINASE_DOM"/>
    <property type="match status" value="1"/>
</dbReference>
<dbReference type="PROSITE" id="PS00108">
    <property type="entry name" value="PROTEIN_KINASE_ST"/>
    <property type="match status" value="1"/>
</dbReference>
<dbReference type="Pfam" id="PF00069">
    <property type="entry name" value="Pkinase"/>
    <property type="match status" value="1"/>
</dbReference>
<evidence type="ECO:0000256" key="4">
    <source>
        <dbReference type="SAM" id="MobiDB-lite"/>
    </source>
</evidence>
<keyword evidence="7" id="KW-1185">Reference proteome</keyword>
<dbReference type="EMBL" id="BQXS01007878">
    <property type="protein sequence ID" value="GKT28658.1"/>
    <property type="molecule type" value="Genomic_DNA"/>
</dbReference>
<feature type="binding site" evidence="3">
    <location>
        <position position="778"/>
    </location>
    <ligand>
        <name>ATP</name>
        <dbReference type="ChEBI" id="CHEBI:30616"/>
    </ligand>
</feature>
<keyword evidence="1 3" id="KW-0547">Nucleotide-binding</keyword>
<dbReference type="Gene3D" id="1.10.510.10">
    <property type="entry name" value="Transferase(Phosphotransferase) domain 1"/>
    <property type="match status" value="1"/>
</dbReference>
<protein>
    <recommendedName>
        <fullName evidence="5">Protein kinase domain-containing protein</fullName>
    </recommendedName>
</protein>
<evidence type="ECO:0000256" key="1">
    <source>
        <dbReference type="ARBA" id="ARBA00022741"/>
    </source>
</evidence>
<dbReference type="InterPro" id="IPR053235">
    <property type="entry name" value="Ser_Thr_kinase"/>
</dbReference>
<dbReference type="InterPro" id="IPR017441">
    <property type="entry name" value="Protein_kinase_ATP_BS"/>
</dbReference>
<proteinExistence type="predicted"/>
<dbReference type="PANTHER" id="PTHR24361">
    <property type="entry name" value="MITOGEN-ACTIVATED KINASE KINASE KINASE"/>
    <property type="match status" value="1"/>
</dbReference>
<comment type="caution">
    <text evidence="6">The sequence shown here is derived from an EMBL/GenBank/DDBJ whole genome shotgun (WGS) entry which is preliminary data.</text>
</comment>
<evidence type="ECO:0000313" key="7">
    <source>
        <dbReference type="Proteomes" id="UP001057375"/>
    </source>
</evidence>
<dbReference type="PROSITE" id="PS00107">
    <property type="entry name" value="PROTEIN_KINASE_ATP"/>
    <property type="match status" value="1"/>
</dbReference>
<evidence type="ECO:0000313" key="6">
    <source>
        <dbReference type="EMBL" id="GKT28658.1"/>
    </source>
</evidence>
<keyword evidence="2 3" id="KW-0067">ATP-binding</keyword>
<evidence type="ECO:0000256" key="3">
    <source>
        <dbReference type="PROSITE-ProRule" id="PRU10141"/>
    </source>
</evidence>
<feature type="compositionally biased region" description="Low complexity" evidence="4">
    <location>
        <begin position="722"/>
        <end position="731"/>
    </location>
</feature>
<dbReference type="InterPro" id="IPR008271">
    <property type="entry name" value="Ser/Thr_kinase_AS"/>
</dbReference>
<feature type="compositionally biased region" description="Basic and acidic residues" evidence="4">
    <location>
        <begin position="710"/>
        <end position="721"/>
    </location>
</feature>
<dbReference type="SUPFAM" id="SSF56112">
    <property type="entry name" value="Protein kinase-like (PK-like)"/>
    <property type="match status" value="2"/>
</dbReference>
<gene>
    <name evidence="6" type="ORF">ADUPG1_005008</name>
</gene>
<dbReference type="Proteomes" id="UP001057375">
    <property type="component" value="Unassembled WGS sequence"/>
</dbReference>
<accession>A0ABQ5K8E1</accession>
<dbReference type="InterPro" id="IPR000719">
    <property type="entry name" value="Prot_kinase_dom"/>
</dbReference>
<sequence>MQLKLFNNPKCFNRIPRPLYILDLLDANFKGSFGFIMEFCVGGSVSAFAKTWCADSKYYSVSPDSSSDDAESDSIAAVVDSSIPFDIMTLNPLKVAALCVGMIECLDDVFTAKKFLVHRDIKPDNFLVRVDPKDNECTVVLADLGFAQIQDSISSFSRSLDEVLSTSQPKSKDHTSKPKQICGTLVFNSYEALEGNQSQLSDAYSLGMTIIALFNYNSPFLHNCALQFRDSLPEFVKTLKGLIEEDLGPKLTKSRLFKSLQTIEGGKYIPVYSCLNEVFVGLTVLDLDKRMSVKEARQKVQSIKCYLPKIGEGCVFSSTDDVIKSLGKKSRRRKLKRKHSSSPCRSLSSMSVKKEWDNSLVDFEKQQEDFEGEGLPTQENPFSISELKVLVKSLELISSQVEISTLYHEYRNSILSIFQSFDMSESGGFEEVNEKILLCCKCLQEFSKDHGSFSVEGNEICLPIADLIDLVETFLADYVSKGVIIARKMNEESSRIVFEAYCVIYTHGMKEIYCSQLSKILKNISTFCSSSTKALLLDLIQLYLLDWLKNCGDSEIFGNYMVILYNITKSSEDETPNKTLCCNSWPLFKEIVVEVAKKDFFRAGIVDGEHDFALRFLSNLCSTDLSHITVIYENVKDLLDGWYDAFKSNSSKIGMIFWSNLLCSFSSVPMIIPELTPKFDDAMKKIDDFCQISQYSLNVKEYIQYQTDQEQPKDPIERRTSDVSPSFSISSPTHVPKSDSMTLTSTSSITPLGTIGKGGFGEVQLVKVDGLAFPCVLKKMLRVADEKLVKDCRKEFKMQLKLFNNPKCFNRIPRPLYILDLLDANFKGSFGFIMEFCVGGSVSAFAKTWCADSKYYSVSPDSSSDDAESDSIAAVVDSSIPFDIMTLNPLKVAALCVDTLALSPSALSFFME</sequence>
<reference evidence="6" key="1">
    <citation type="submission" date="2022-03" db="EMBL/GenBank/DDBJ databases">
        <title>Draft genome sequence of Aduncisulcus paluster, a free-living microaerophilic Fornicata.</title>
        <authorList>
            <person name="Yuyama I."/>
            <person name="Kume K."/>
            <person name="Tamura T."/>
            <person name="Inagaki Y."/>
            <person name="Hashimoto T."/>
        </authorList>
    </citation>
    <scope>NUCLEOTIDE SEQUENCE</scope>
    <source>
        <strain evidence="6">NY0171</strain>
    </source>
</reference>
<name>A0ABQ5K8E1_9EUKA</name>
<feature type="domain" description="Protein kinase" evidence="5">
    <location>
        <begin position="1"/>
        <end position="307"/>
    </location>
</feature>
<organism evidence="6 7">
    <name type="scientific">Aduncisulcus paluster</name>
    <dbReference type="NCBI Taxonomy" id="2918883"/>
    <lineage>
        <taxon>Eukaryota</taxon>
        <taxon>Metamonada</taxon>
        <taxon>Carpediemonas-like organisms</taxon>
        <taxon>Aduncisulcus</taxon>
    </lineage>
</organism>
<evidence type="ECO:0000256" key="2">
    <source>
        <dbReference type="ARBA" id="ARBA00022840"/>
    </source>
</evidence>